<evidence type="ECO:0000256" key="3">
    <source>
        <dbReference type="SAM" id="MobiDB-lite"/>
    </source>
</evidence>
<dbReference type="InterPro" id="IPR036291">
    <property type="entry name" value="NAD(P)-bd_dom_sf"/>
</dbReference>
<sequence length="346" mass="37520">MSKVPALAAPYDRDHDDPNGPGDARPTALKIVRDEGLDGKLQGKVFLVTGCTTGIGVETARALHATGADVFFTGRDARRGREVAEKISRDEKPGKVVFIEMHLDSLASVRAAADGFLRLSDRLNCLVCNAEGVGLHPKAKTKDGFEMHFGTNHLGHFALFNALKDTLLASATQEYPSRLVMVSSRSHLAGAPDLDDPDLGLNFDNGRPYDAHTAYGVSKTANIWMANEVERRFGGRYLHATALNPGAVVSELGRHVGAEVVERTFGPPQVARLVKSAAQGASTTVWAAVGREWRDRSGRYLGDVQEGVPAEMCRDGRTGAGYSAHAFDEDKERRLWEVSLEMIKRG</sequence>
<dbReference type="PRINTS" id="PR00081">
    <property type="entry name" value="GDHRDH"/>
</dbReference>
<evidence type="ECO:0000313" key="5">
    <source>
        <dbReference type="Proteomes" id="UP000652219"/>
    </source>
</evidence>
<dbReference type="PANTHER" id="PTHR24320:SF272">
    <property type="entry name" value="NAD(P)-BINDING ROSSMANN-FOLD SUPERFAMILY PROTEIN"/>
    <property type="match status" value="1"/>
</dbReference>
<organism evidence="4 5">
    <name type="scientific">Colletotrichum sojae</name>
    <dbReference type="NCBI Taxonomy" id="2175907"/>
    <lineage>
        <taxon>Eukaryota</taxon>
        <taxon>Fungi</taxon>
        <taxon>Dikarya</taxon>
        <taxon>Ascomycota</taxon>
        <taxon>Pezizomycotina</taxon>
        <taxon>Sordariomycetes</taxon>
        <taxon>Hypocreomycetidae</taxon>
        <taxon>Glomerellales</taxon>
        <taxon>Glomerellaceae</taxon>
        <taxon>Colletotrichum</taxon>
        <taxon>Colletotrichum orchidearum species complex</taxon>
    </lineage>
</organism>
<dbReference type="AlphaFoldDB" id="A0A8H6J0W2"/>
<dbReference type="Pfam" id="PF00106">
    <property type="entry name" value="adh_short"/>
    <property type="match status" value="1"/>
</dbReference>
<dbReference type="Gene3D" id="3.40.50.720">
    <property type="entry name" value="NAD(P)-binding Rossmann-like Domain"/>
    <property type="match status" value="1"/>
</dbReference>
<dbReference type="GO" id="GO:0016491">
    <property type="term" value="F:oxidoreductase activity"/>
    <property type="evidence" value="ECO:0007669"/>
    <property type="project" value="UniProtKB-KW"/>
</dbReference>
<proteinExistence type="inferred from homology"/>
<dbReference type="Proteomes" id="UP000652219">
    <property type="component" value="Unassembled WGS sequence"/>
</dbReference>
<keyword evidence="2" id="KW-0560">Oxidoreductase</keyword>
<comment type="caution">
    <text evidence="4">The sequence shown here is derived from an EMBL/GenBank/DDBJ whole genome shotgun (WGS) entry which is preliminary data.</text>
</comment>
<reference evidence="4 5" key="1">
    <citation type="journal article" date="2020" name="Phytopathology">
        <title>Genome Sequence Resources of Colletotrichum truncatum, C. plurivorum, C. musicola, and C. sojae: Four Species Pathogenic to Soybean (Glycine max).</title>
        <authorList>
            <person name="Rogerio F."/>
            <person name="Boufleur T.R."/>
            <person name="Ciampi-Guillardi M."/>
            <person name="Sukno S.A."/>
            <person name="Thon M.R."/>
            <person name="Massola Junior N.S."/>
            <person name="Baroncelli R."/>
        </authorList>
    </citation>
    <scope>NUCLEOTIDE SEQUENCE [LARGE SCALE GENOMIC DNA]</scope>
    <source>
        <strain evidence="4 5">LFN0009</strain>
    </source>
</reference>
<dbReference type="InterPro" id="IPR002347">
    <property type="entry name" value="SDR_fam"/>
</dbReference>
<dbReference type="EMBL" id="WIGN01000211">
    <property type="protein sequence ID" value="KAF6804337.1"/>
    <property type="molecule type" value="Genomic_DNA"/>
</dbReference>
<dbReference type="PANTHER" id="PTHR24320">
    <property type="entry name" value="RETINOL DEHYDROGENASE"/>
    <property type="match status" value="1"/>
</dbReference>
<name>A0A8H6J0W2_9PEZI</name>
<keyword evidence="5" id="KW-1185">Reference proteome</keyword>
<feature type="region of interest" description="Disordered" evidence="3">
    <location>
        <begin position="1"/>
        <end position="25"/>
    </location>
</feature>
<dbReference type="SUPFAM" id="SSF51735">
    <property type="entry name" value="NAD(P)-binding Rossmann-fold domains"/>
    <property type="match status" value="1"/>
</dbReference>
<evidence type="ECO:0000256" key="1">
    <source>
        <dbReference type="ARBA" id="ARBA00006484"/>
    </source>
</evidence>
<evidence type="ECO:0000256" key="2">
    <source>
        <dbReference type="ARBA" id="ARBA00023002"/>
    </source>
</evidence>
<accession>A0A8H6J0W2</accession>
<gene>
    <name evidence="4" type="ORF">CSOJ01_10255</name>
</gene>
<protein>
    <submittedName>
        <fullName evidence="4">Ww domain-containing oxidoreductase</fullName>
    </submittedName>
</protein>
<comment type="similarity">
    <text evidence="1">Belongs to the short-chain dehydrogenases/reductases (SDR) family.</text>
</comment>
<evidence type="ECO:0000313" key="4">
    <source>
        <dbReference type="EMBL" id="KAF6804337.1"/>
    </source>
</evidence>